<protein>
    <submittedName>
        <fullName evidence="2">Uncharacterized protein</fullName>
    </submittedName>
</protein>
<evidence type="ECO:0000313" key="3">
    <source>
        <dbReference type="Proteomes" id="UP000651728"/>
    </source>
</evidence>
<accession>A0ABQ4FKK4</accession>
<keyword evidence="3" id="KW-1185">Reference proteome</keyword>
<comment type="caution">
    <text evidence="2">The sequence shown here is derived from an EMBL/GenBank/DDBJ whole genome shotgun (WGS) entry which is preliminary data.</text>
</comment>
<evidence type="ECO:0000313" key="2">
    <source>
        <dbReference type="EMBL" id="GIH35352.1"/>
    </source>
</evidence>
<name>A0ABQ4FKK4_9ACTN</name>
<organism evidence="2 3">
    <name type="scientific">Microbispora amethystogenes</name>
    <dbReference type="NCBI Taxonomy" id="1427754"/>
    <lineage>
        <taxon>Bacteria</taxon>
        <taxon>Bacillati</taxon>
        <taxon>Actinomycetota</taxon>
        <taxon>Actinomycetes</taxon>
        <taxon>Streptosporangiales</taxon>
        <taxon>Streptosporangiaceae</taxon>
        <taxon>Microbispora</taxon>
    </lineage>
</organism>
<feature type="region of interest" description="Disordered" evidence="1">
    <location>
        <begin position="53"/>
        <end position="77"/>
    </location>
</feature>
<dbReference type="Proteomes" id="UP000651728">
    <property type="component" value="Unassembled WGS sequence"/>
</dbReference>
<reference evidence="2 3" key="1">
    <citation type="submission" date="2021-01" db="EMBL/GenBank/DDBJ databases">
        <title>Whole genome shotgun sequence of Microbispora amethystogenes NBRC 101907.</title>
        <authorList>
            <person name="Komaki H."/>
            <person name="Tamura T."/>
        </authorList>
    </citation>
    <scope>NUCLEOTIDE SEQUENCE [LARGE SCALE GENOMIC DNA]</scope>
    <source>
        <strain evidence="2 3">NBRC 101907</strain>
    </source>
</reference>
<dbReference type="EMBL" id="BOOB01000045">
    <property type="protein sequence ID" value="GIH35352.1"/>
    <property type="molecule type" value="Genomic_DNA"/>
</dbReference>
<evidence type="ECO:0000256" key="1">
    <source>
        <dbReference type="SAM" id="MobiDB-lite"/>
    </source>
</evidence>
<sequence length="77" mass="8046">MDRLLYRYAEPLLSDAAGIGDRLAASRLVGLLAEQGRVEEALAVLPVRADAGKVQGLDPPHDRPAGLLGLPDSAGET</sequence>
<gene>
    <name evidence="2" type="ORF">Mam01_55160</name>
</gene>
<proteinExistence type="predicted"/>